<proteinExistence type="predicted"/>
<organism evidence="1 2">
    <name type="scientific">Aureicoccus marinus</name>
    <dbReference type="NCBI Taxonomy" id="754435"/>
    <lineage>
        <taxon>Bacteria</taxon>
        <taxon>Pseudomonadati</taxon>
        <taxon>Bacteroidota</taxon>
        <taxon>Flavobacteriia</taxon>
        <taxon>Flavobacteriales</taxon>
        <taxon>Flavobacteriaceae</taxon>
        <taxon>Aureicoccus</taxon>
    </lineage>
</organism>
<protein>
    <submittedName>
        <fullName evidence="1">Uncharacterized protein</fullName>
    </submittedName>
</protein>
<accession>A0A2S7T557</accession>
<dbReference type="OrthoDB" id="1443689at2"/>
<keyword evidence="2" id="KW-1185">Reference proteome</keyword>
<evidence type="ECO:0000313" key="2">
    <source>
        <dbReference type="Proteomes" id="UP000239366"/>
    </source>
</evidence>
<gene>
    <name evidence="1" type="ORF">BST99_01425</name>
</gene>
<name>A0A2S7T557_9FLAO</name>
<dbReference type="RefSeq" id="WP_105000221.1">
    <property type="nucleotide sequence ID" value="NZ_MQVX01000001.1"/>
</dbReference>
<sequence>MSQESDSLKLRLFSRTHEVAGIANALSACYGFTGEKEPIKTYAYPWMTSFPSRKRVASLREEISEALRYESSILMELVQSLQERRTSKPGRRWGTATKNLLSYIRGLENDGVQDREYLELFRQEVLLFQKDWKKLRRLS</sequence>
<evidence type="ECO:0000313" key="1">
    <source>
        <dbReference type="EMBL" id="PQJ14586.1"/>
    </source>
</evidence>
<comment type="caution">
    <text evidence="1">The sequence shown here is derived from an EMBL/GenBank/DDBJ whole genome shotgun (WGS) entry which is preliminary data.</text>
</comment>
<dbReference type="AlphaFoldDB" id="A0A2S7T557"/>
<reference evidence="2" key="1">
    <citation type="submission" date="2016-11" db="EMBL/GenBank/DDBJ databases">
        <title>Trade-off between light-utilization and light-protection in marine flavobacteria.</title>
        <authorList>
            <person name="Kumagai Y."/>
            <person name="Yoshizawa S."/>
            <person name="Kogure K."/>
        </authorList>
    </citation>
    <scope>NUCLEOTIDE SEQUENCE [LARGE SCALE GENOMIC DNA]</scope>
    <source>
        <strain evidence="2">SG-18</strain>
    </source>
</reference>
<dbReference type="Proteomes" id="UP000239366">
    <property type="component" value="Unassembled WGS sequence"/>
</dbReference>
<dbReference type="EMBL" id="MQVX01000001">
    <property type="protein sequence ID" value="PQJ14586.1"/>
    <property type="molecule type" value="Genomic_DNA"/>
</dbReference>